<gene>
    <name evidence="16" type="ORF">HMPREF3293_02867</name>
</gene>
<dbReference type="EMBL" id="LSZW01000065">
    <property type="protein sequence ID" value="KXK64223.1"/>
    <property type="molecule type" value="Genomic_DNA"/>
</dbReference>
<dbReference type="Gene3D" id="6.10.340.10">
    <property type="match status" value="1"/>
</dbReference>
<keyword evidence="11" id="KW-0902">Two-component regulatory system</keyword>
<evidence type="ECO:0000259" key="15">
    <source>
        <dbReference type="PROSITE" id="PS50112"/>
    </source>
</evidence>
<dbReference type="PROSITE" id="PS50109">
    <property type="entry name" value="HIS_KIN"/>
    <property type="match status" value="1"/>
</dbReference>
<dbReference type="KEGG" id="cmiu:B1H56_02635"/>
<evidence type="ECO:0000256" key="3">
    <source>
        <dbReference type="ARBA" id="ARBA00004314"/>
    </source>
</evidence>
<evidence type="ECO:0000256" key="4">
    <source>
        <dbReference type="ARBA" id="ARBA00012438"/>
    </source>
</evidence>
<evidence type="ECO:0000256" key="2">
    <source>
        <dbReference type="ARBA" id="ARBA00004236"/>
    </source>
</evidence>
<dbReference type="InterPro" id="IPR036890">
    <property type="entry name" value="HATPase_C_sf"/>
</dbReference>
<comment type="caution">
    <text evidence="16">The sequence shown here is derived from an EMBL/GenBank/DDBJ whole genome shotgun (WGS) entry which is preliminary data.</text>
</comment>
<dbReference type="InterPro" id="IPR036097">
    <property type="entry name" value="HisK_dim/P_sf"/>
</dbReference>
<accession>A0A136Q0N1</accession>
<evidence type="ECO:0000259" key="14">
    <source>
        <dbReference type="PROSITE" id="PS50109"/>
    </source>
</evidence>
<dbReference type="InterPro" id="IPR050736">
    <property type="entry name" value="Sensor_HK_Regulatory"/>
</dbReference>
<dbReference type="PANTHER" id="PTHR43711:SF26">
    <property type="entry name" value="SENSOR HISTIDINE KINASE RCSC"/>
    <property type="match status" value="1"/>
</dbReference>
<dbReference type="CDD" id="cd00082">
    <property type="entry name" value="HisKA"/>
    <property type="match status" value="1"/>
</dbReference>
<evidence type="ECO:0000256" key="5">
    <source>
        <dbReference type="ARBA" id="ARBA00022475"/>
    </source>
</evidence>
<dbReference type="SUPFAM" id="SSF47384">
    <property type="entry name" value="Homodimeric domain of signal transducing histidine kinase"/>
    <property type="match status" value="1"/>
</dbReference>
<dbReference type="RefSeq" id="WP_066521433.1">
    <property type="nucleotide sequence ID" value="NZ_CABMOF010000005.1"/>
</dbReference>
<keyword evidence="7" id="KW-0808">Transferase</keyword>
<dbReference type="Gene3D" id="1.10.287.130">
    <property type="match status" value="1"/>
</dbReference>
<keyword evidence="6" id="KW-0597">Phosphoprotein</keyword>
<feature type="domain" description="PAS" evidence="15">
    <location>
        <begin position="235"/>
        <end position="277"/>
    </location>
</feature>
<evidence type="ECO:0000256" key="7">
    <source>
        <dbReference type="ARBA" id="ARBA00022679"/>
    </source>
</evidence>
<dbReference type="InterPro" id="IPR000014">
    <property type="entry name" value="PAS"/>
</dbReference>
<dbReference type="GO" id="GO:0005524">
    <property type="term" value="F:ATP binding"/>
    <property type="evidence" value="ECO:0007669"/>
    <property type="project" value="UniProtKB-KW"/>
</dbReference>
<comment type="subcellular location">
    <subcellularLocation>
        <location evidence="2">Cell membrane</location>
    </subcellularLocation>
    <subcellularLocation>
        <location evidence="3">Membrane raft</location>
        <topology evidence="3">Multi-pass membrane protein</topology>
    </subcellularLocation>
</comment>
<dbReference type="Pfam" id="PF02518">
    <property type="entry name" value="HATPase_c"/>
    <property type="match status" value="1"/>
</dbReference>
<evidence type="ECO:0000256" key="10">
    <source>
        <dbReference type="ARBA" id="ARBA00022840"/>
    </source>
</evidence>
<name>A0A136Q0N1_9FIRM</name>
<dbReference type="FunFam" id="3.30.565.10:FF:000023">
    <property type="entry name" value="PAS domain-containing sensor histidine kinase"/>
    <property type="match status" value="1"/>
</dbReference>
<keyword evidence="10" id="KW-0067">ATP-binding</keyword>
<dbReference type="Pfam" id="PF13188">
    <property type="entry name" value="PAS_8"/>
    <property type="match status" value="1"/>
</dbReference>
<dbReference type="InterPro" id="IPR003661">
    <property type="entry name" value="HisK_dim/P_dom"/>
</dbReference>
<dbReference type="Pfam" id="PF00512">
    <property type="entry name" value="HisKA"/>
    <property type="match status" value="1"/>
</dbReference>
<dbReference type="InterPro" id="IPR004358">
    <property type="entry name" value="Sig_transdc_His_kin-like_C"/>
</dbReference>
<dbReference type="CDD" id="cd00075">
    <property type="entry name" value="HATPase"/>
    <property type="match status" value="1"/>
</dbReference>
<dbReference type="SMART" id="SM00387">
    <property type="entry name" value="HATPase_c"/>
    <property type="match status" value="1"/>
</dbReference>
<dbReference type="Proteomes" id="UP000070366">
    <property type="component" value="Unassembled WGS sequence"/>
</dbReference>
<keyword evidence="9 16" id="KW-0418">Kinase</keyword>
<dbReference type="Gene3D" id="3.30.450.20">
    <property type="entry name" value="PAS domain"/>
    <property type="match status" value="2"/>
</dbReference>
<evidence type="ECO:0000256" key="6">
    <source>
        <dbReference type="ARBA" id="ARBA00022553"/>
    </source>
</evidence>
<dbReference type="SUPFAM" id="SSF55785">
    <property type="entry name" value="PYP-like sensor domain (PAS domain)"/>
    <property type="match status" value="1"/>
</dbReference>
<reference evidence="16 17" key="1">
    <citation type="submission" date="2016-02" db="EMBL/GenBank/DDBJ databases">
        <authorList>
            <person name="Wen L."/>
            <person name="He K."/>
            <person name="Yang H."/>
        </authorList>
    </citation>
    <scope>NUCLEOTIDE SEQUENCE [LARGE SCALE GENOMIC DNA]</scope>
    <source>
        <strain evidence="16 17">DSM 22607</strain>
    </source>
</reference>
<sequence length="575" mass="64044">MKKKIVQLTTCILVVALVVTVLVSMASFKGTYTNDVIAVLKGNINAMELSIGGRTDYQEMADEYQKAYGQNNRITIIAADGTVLADTQAASEQTENHLERPEVQEALDGGFGAEVRYSETTGKDMIYVAKQMPSGVIIRNSMPLDNATAVVNQTLPVIIIVFILLVVLAVFLSGKIVSNTLKPFSQLHDSIQGYIEGKQKKLSIESPYPEFDDIAQAFSRISERLNRYIEKVKLENRKTALIIDSINEGLMILDEKEDVLLINTAAKNIFGVNGEPLSENILHYIRRPDIISKLEKSLVKKKNMQFEARNDKDGRTYRFYTSIVDEPSFMNGKGGYAMLVLISDVTDIELSERVRRDFAANVSHELKTPLTSINGFAQLVANGMAADEESIREYAKRISEESDRLMGLINDTLMLSELEQISIDETIENVDIVKVTEDVLHLLEDNIVKRNLKVHVSGAAEMMANKNRIRELILNLCDNAIKYNKEDGSVDIRLSEQDAFVKIEVQDTGIGVPADEANRIFERFYRAKNSGGSTVSGTGLGLAIVKHIVALYEGELTLESRLGEGSRFTIRMKKD</sequence>
<dbReference type="PRINTS" id="PR00344">
    <property type="entry name" value="BCTRLSENSOR"/>
</dbReference>
<dbReference type="GO" id="GO:0005886">
    <property type="term" value="C:plasma membrane"/>
    <property type="evidence" value="ECO:0007669"/>
    <property type="project" value="UniProtKB-SubCell"/>
</dbReference>
<evidence type="ECO:0000256" key="12">
    <source>
        <dbReference type="ARBA" id="ARBA00023136"/>
    </source>
</evidence>
<dbReference type="CDD" id="cd00130">
    <property type="entry name" value="PAS"/>
    <property type="match status" value="1"/>
</dbReference>
<dbReference type="AlphaFoldDB" id="A0A136Q0N1"/>
<dbReference type="SMART" id="SM00388">
    <property type="entry name" value="HisKA"/>
    <property type="match status" value="1"/>
</dbReference>
<keyword evidence="5" id="KW-1003">Cell membrane</keyword>
<dbReference type="SUPFAM" id="SSF55874">
    <property type="entry name" value="ATPase domain of HSP90 chaperone/DNA topoisomerase II/histidine kinase"/>
    <property type="match status" value="1"/>
</dbReference>
<protein>
    <recommendedName>
        <fullName evidence="4">histidine kinase</fullName>
        <ecNumber evidence="4">2.7.13.3</ecNumber>
    </recommendedName>
</protein>
<dbReference type="PROSITE" id="PS50112">
    <property type="entry name" value="PAS"/>
    <property type="match status" value="1"/>
</dbReference>
<dbReference type="OrthoDB" id="9813151at2"/>
<dbReference type="GO" id="GO:0045121">
    <property type="term" value="C:membrane raft"/>
    <property type="evidence" value="ECO:0007669"/>
    <property type="project" value="UniProtKB-SubCell"/>
</dbReference>
<keyword evidence="13" id="KW-1133">Transmembrane helix</keyword>
<feature type="transmembrane region" description="Helical" evidence="13">
    <location>
        <begin position="154"/>
        <end position="172"/>
    </location>
</feature>
<comment type="catalytic activity">
    <reaction evidence="1">
        <text>ATP + protein L-histidine = ADP + protein N-phospho-L-histidine.</text>
        <dbReference type="EC" id="2.7.13.3"/>
    </reaction>
</comment>
<evidence type="ECO:0000256" key="1">
    <source>
        <dbReference type="ARBA" id="ARBA00000085"/>
    </source>
</evidence>
<dbReference type="PANTHER" id="PTHR43711">
    <property type="entry name" value="TWO-COMPONENT HISTIDINE KINASE"/>
    <property type="match status" value="1"/>
</dbReference>
<dbReference type="FunFam" id="1.10.287.130:FF:000001">
    <property type="entry name" value="Two-component sensor histidine kinase"/>
    <property type="match status" value="1"/>
</dbReference>
<evidence type="ECO:0000256" key="11">
    <source>
        <dbReference type="ARBA" id="ARBA00023012"/>
    </source>
</evidence>
<evidence type="ECO:0000256" key="9">
    <source>
        <dbReference type="ARBA" id="ARBA00022777"/>
    </source>
</evidence>
<dbReference type="PATRIC" id="fig|626937.4.peg.2828"/>
<organism evidence="16 17">
    <name type="scientific">Christensenella minuta</name>
    <dbReference type="NCBI Taxonomy" id="626937"/>
    <lineage>
        <taxon>Bacteria</taxon>
        <taxon>Bacillati</taxon>
        <taxon>Bacillota</taxon>
        <taxon>Clostridia</taxon>
        <taxon>Christensenellales</taxon>
        <taxon>Christensenellaceae</taxon>
        <taxon>Christensenella</taxon>
    </lineage>
</organism>
<dbReference type="Gene3D" id="3.30.565.10">
    <property type="entry name" value="Histidine kinase-like ATPase, C-terminal domain"/>
    <property type="match status" value="1"/>
</dbReference>
<dbReference type="InterPro" id="IPR035965">
    <property type="entry name" value="PAS-like_dom_sf"/>
</dbReference>
<feature type="domain" description="Histidine kinase" evidence="14">
    <location>
        <begin position="361"/>
        <end position="575"/>
    </location>
</feature>
<dbReference type="STRING" id="626937.HMPREF3293_02867"/>
<evidence type="ECO:0000256" key="8">
    <source>
        <dbReference type="ARBA" id="ARBA00022741"/>
    </source>
</evidence>
<dbReference type="EC" id="2.7.13.3" evidence="4"/>
<keyword evidence="12 13" id="KW-0472">Membrane</keyword>
<dbReference type="InterPro" id="IPR005467">
    <property type="entry name" value="His_kinase_dom"/>
</dbReference>
<evidence type="ECO:0000313" key="17">
    <source>
        <dbReference type="Proteomes" id="UP000070366"/>
    </source>
</evidence>
<evidence type="ECO:0000256" key="13">
    <source>
        <dbReference type="SAM" id="Phobius"/>
    </source>
</evidence>
<keyword evidence="13" id="KW-0812">Transmembrane</keyword>
<proteinExistence type="predicted"/>
<keyword evidence="17" id="KW-1185">Reference proteome</keyword>
<dbReference type="InterPro" id="IPR003594">
    <property type="entry name" value="HATPase_dom"/>
</dbReference>
<dbReference type="GO" id="GO:0000155">
    <property type="term" value="F:phosphorelay sensor kinase activity"/>
    <property type="evidence" value="ECO:0007669"/>
    <property type="project" value="InterPro"/>
</dbReference>
<keyword evidence="8" id="KW-0547">Nucleotide-binding</keyword>
<evidence type="ECO:0000313" key="16">
    <source>
        <dbReference type="EMBL" id="KXK64223.1"/>
    </source>
</evidence>